<reference evidence="10" key="1">
    <citation type="submission" date="2016-07" db="EMBL/GenBank/DDBJ databases">
        <title>Nontailed viruses are major unrecognized killers of bacteria in the ocean.</title>
        <authorList>
            <person name="Kauffman K."/>
            <person name="Hussain F."/>
            <person name="Yang J."/>
            <person name="Arevalo P."/>
            <person name="Brown J."/>
            <person name="Cutler M."/>
            <person name="Kelly L."/>
            <person name="Polz M.F."/>
        </authorList>
    </citation>
    <scope>NUCLEOTIDE SEQUENCE [LARGE SCALE GENOMIC DNA]</scope>
    <source>
        <strain evidence="10">10N.261.48.B5</strain>
    </source>
</reference>
<accession>A0A2N7JKR8</accession>
<keyword evidence="4 6" id="KW-1133">Transmembrane helix</keyword>
<evidence type="ECO:0000256" key="3">
    <source>
        <dbReference type="ARBA" id="ARBA00022692"/>
    </source>
</evidence>
<proteinExistence type="predicted"/>
<feature type="domain" description="ABC3 transporter permease C-terminal" evidence="7">
    <location>
        <begin position="292"/>
        <end position="410"/>
    </location>
</feature>
<evidence type="ECO:0000313" key="10">
    <source>
        <dbReference type="Proteomes" id="UP000235533"/>
    </source>
</evidence>
<gene>
    <name evidence="9" type="ORF">BCT54_10375</name>
</gene>
<feature type="transmembrane region" description="Helical" evidence="6">
    <location>
        <begin position="387"/>
        <end position="407"/>
    </location>
</feature>
<protein>
    <submittedName>
        <fullName evidence="9">Peptide ABC transporter permease</fullName>
    </submittedName>
</protein>
<dbReference type="PANTHER" id="PTHR43738">
    <property type="entry name" value="ABC TRANSPORTER, MEMBRANE PROTEIN"/>
    <property type="match status" value="1"/>
</dbReference>
<dbReference type="PANTHER" id="PTHR43738:SF2">
    <property type="entry name" value="ABC TRANSPORTER PERMEASE"/>
    <property type="match status" value="1"/>
</dbReference>
<keyword evidence="3 6" id="KW-0812">Transmembrane</keyword>
<evidence type="ECO:0000313" key="9">
    <source>
        <dbReference type="EMBL" id="PMM41579.1"/>
    </source>
</evidence>
<comment type="caution">
    <text evidence="9">The sequence shown here is derived from an EMBL/GenBank/DDBJ whole genome shotgun (WGS) entry which is preliminary data.</text>
</comment>
<keyword evidence="2" id="KW-1003">Cell membrane</keyword>
<comment type="subcellular location">
    <subcellularLocation>
        <location evidence="1">Cell membrane</location>
        <topology evidence="1">Multi-pass membrane protein</topology>
    </subcellularLocation>
</comment>
<evidence type="ECO:0000259" key="7">
    <source>
        <dbReference type="Pfam" id="PF02687"/>
    </source>
</evidence>
<organism evidence="9 10">
    <name type="scientific">Vibrio splendidus</name>
    <dbReference type="NCBI Taxonomy" id="29497"/>
    <lineage>
        <taxon>Bacteria</taxon>
        <taxon>Pseudomonadati</taxon>
        <taxon>Pseudomonadota</taxon>
        <taxon>Gammaproteobacteria</taxon>
        <taxon>Vibrionales</taxon>
        <taxon>Vibrionaceae</taxon>
        <taxon>Vibrio</taxon>
    </lineage>
</organism>
<evidence type="ECO:0000256" key="2">
    <source>
        <dbReference type="ARBA" id="ARBA00022475"/>
    </source>
</evidence>
<feature type="transmembrane region" description="Helical" evidence="6">
    <location>
        <begin position="17"/>
        <end position="36"/>
    </location>
</feature>
<dbReference type="AlphaFoldDB" id="A0A2N7JKR8"/>
<evidence type="ECO:0000256" key="6">
    <source>
        <dbReference type="SAM" id="Phobius"/>
    </source>
</evidence>
<evidence type="ECO:0000256" key="1">
    <source>
        <dbReference type="ARBA" id="ARBA00004651"/>
    </source>
</evidence>
<dbReference type="Proteomes" id="UP000235533">
    <property type="component" value="Unassembled WGS sequence"/>
</dbReference>
<evidence type="ECO:0000256" key="4">
    <source>
        <dbReference type="ARBA" id="ARBA00022989"/>
    </source>
</evidence>
<evidence type="ECO:0000256" key="5">
    <source>
        <dbReference type="ARBA" id="ARBA00023136"/>
    </source>
</evidence>
<evidence type="ECO:0000259" key="8">
    <source>
        <dbReference type="Pfam" id="PF12704"/>
    </source>
</evidence>
<feature type="domain" description="MacB-like periplasmic core" evidence="8">
    <location>
        <begin position="20"/>
        <end position="260"/>
    </location>
</feature>
<dbReference type="InterPro" id="IPR003838">
    <property type="entry name" value="ABC3_permease_C"/>
</dbReference>
<dbReference type="InterPro" id="IPR025857">
    <property type="entry name" value="MacB_PCD"/>
</dbReference>
<name>A0A2N7JKR8_VIBSP</name>
<feature type="transmembrane region" description="Helical" evidence="6">
    <location>
        <begin position="292"/>
        <end position="313"/>
    </location>
</feature>
<dbReference type="InterPro" id="IPR051125">
    <property type="entry name" value="ABC-4/HrtB_transporter"/>
</dbReference>
<dbReference type="Pfam" id="PF02687">
    <property type="entry name" value="FtsX"/>
    <property type="match status" value="1"/>
</dbReference>
<keyword evidence="5 6" id="KW-0472">Membrane</keyword>
<dbReference type="Pfam" id="PF12704">
    <property type="entry name" value="MacB_PCD"/>
    <property type="match status" value="1"/>
</dbReference>
<sequence>MKVITHLALKSVLNRKATAILTILTVAVSVILLLGVERVRTEAKSSFANTISGTDLIVGGRSGQVNLLLYSVFRIGNATNNIDWKSYEEFSHHKAVKWAVPISLGDSHKGFRVMGTNHSYFENYRYGSKQPLTFQKGKEFKGLFDVVVGADVANKLDYKIGDNIILAHGISDVAFSRHDNLPFTIVGILSPTGTPVDKTVHVSLEAIEAIHVGWESGANLGHTPDAEALKQRDFQPKQITAMMLGLNSKIQTFALQREINNYRQEPLSAIMPGIALHELWGMMAVAEQALLIVSGFVVVAGLLGMLSSLLTSLQERRREMAILRAMGARPRHVFGLLISEASALTFLGITLGVALLFALIAVVAPIVQQSYGINISISAITPHEWKLLMLVQIAGIIIGFIPAFRAYRQSLSDGMTIRI</sequence>
<dbReference type="GO" id="GO:0005886">
    <property type="term" value="C:plasma membrane"/>
    <property type="evidence" value="ECO:0007669"/>
    <property type="project" value="UniProtKB-SubCell"/>
</dbReference>
<dbReference type="RefSeq" id="WP_102553701.1">
    <property type="nucleotide sequence ID" value="NZ_MCZF01000282.1"/>
</dbReference>
<dbReference type="EMBL" id="MCZF01000282">
    <property type="protein sequence ID" value="PMM41579.1"/>
    <property type="molecule type" value="Genomic_DNA"/>
</dbReference>
<feature type="transmembrane region" description="Helical" evidence="6">
    <location>
        <begin position="334"/>
        <end position="367"/>
    </location>
</feature>